<dbReference type="EMBL" id="SKBQ01000006">
    <property type="protein sequence ID" value="TPX09082.1"/>
    <property type="molecule type" value="Genomic_DNA"/>
</dbReference>
<dbReference type="RefSeq" id="XP_030990793.1">
    <property type="nucleotide sequence ID" value="XM_031135632.1"/>
</dbReference>
<keyword evidence="4" id="KW-1185">Reference proteome</keyword>
<evidence type="ECO:0000313" key="2">
    <source>
        <dbReference type="EMBL" id="TPX09082.1"/>
    </source>
</evidence>
<organism evidence="3 4">
    <name type="scientific">Thyridium curvatum</name>
    <dbReference type="NCBI Taxonomy" id="1093900"/>
    <lineage>
        <taxon>Eukaryota</taxon>
        <taxon>Fungi</taxon>
        <taxon>Dikarya</taxon>
        <taxon>Ascomycota</taxon>
        <taxon>Pezizomycotina</taxon>
        <taxon>Sordariomycetes</taxon>
        <taxon>Sordariomycetidae</taxon>
        <taxon>Thyridiales</taxon>
        <taxon>Thyridiaceae</taxon>
        <taxon>Thyridium</taxon>
    </lineage>
</organism>
<gene>
    <name evidence="2" type="ORF">E0L32_001542</name>
    <name evidence="3" type="ORF">E0L32_001656</name>
</gene>
<dbReference type="Pfam" id="PF11951">
    <property type="entry name" value="Fungal_trans_2"/>
    <property type="match status" value="1"/>
</dbReference>
<dbReference type="GeneID" id="41968989"/>
<dbReference type="PANTHER" id="PTHR37540">
    <property type="entry name" value="TRANSCRIPTION FACTOR (ACR-2), PUTATIVE-RELATED-RELATED"/>
    <property type="match status" value="1"/>
</dbReference>
<dbReference type="EMBL" id="SKBQ01000006">
    <property type="protein sequence ID" value="TPX09196.1"/>
    <property type="molecule type" value="Genomic_DNA"/>
</dbReference>
<dbReference type="STRING" id="1093900.A0A507AR79"/>
<sequence length="482" mass="53991">MPVGHKVIFERKYRLKTAGPPAAQAPGHPGNPRTLAFVNVAHPEQVKDPLTQRKIRRHVVLTSKQPRRRAFDSVDVGPCRDVARPQLQLPTPSYWGEVRICTHFNRLFQAMDMVSKGLVSIAVNNLAHNSGPRLYEGLHDLQRQNELGKRAPLAELKQYTDSVSLVRSSILSTREYQAGRYAIVGTVVCLAYFEVRARRNYAGWAMHMQGLETIVKLYGGVDTLDSHQATRQALFLSTDVLGSLAYDARPRFAQIRDSSMPWNGSAGSSLHAPLTSITSAASRSADFSSVVIDSALRSISQLAALVNNIPGKYEHEMAFDLLIPVCRISHDLLSLPRRNEDMLLPSTPKVPLSAIAELVRVSALALVATVISTTSGDDLYCTAYRSGAWQDVLRRTEREDWAGREELRLWVLVVQSTMDLGPVRAWLVDEIIDAMGSLSLRTWDELVSCLHQVGWVRHLAMREMERLRLNIEACLVREWNRM</sequence>
<name>A0A507AR79_9PEZI</name>
<evidence type="ECO:0000313" key="4">
    <source>
        <dbReference type="Proteomes" id="UP000319257"/>
    </source>
</evidence>
<evidence type="ECO:0000313" key="3">
    <source>
        <dbReference type="EMBL" id="TPX09196.1"/>
    </source>
</evidence>
<accession>A0A507AR79</accession>
<comment type="caution">
    <text evidence="3">The sequence shown here is derived from an EMBL/GenBank/DDBJ whole genome shotgun (WGS) entry which is preliminary data.</text>
</comment>
<dbReference type="OrthoDB" id="3469225at2759"/>
<dbReference type="Proteomes" id="UP000319257">
    <property type="component" value="Unassembled WGS sequence"/>
</dbReference>
<keyword evidence="1" id="KW-0539">Nucleus</keyword>
<dbReference type="InParanoid" id="A0A507AR79"/>
<protein>
    <submittedName>
        <fullName evidence="3">Uncharacterized protein</fullName>
    </submittedName>
</protein>
<evidence type="ECO:0000256" key="1">
    <source>
        <dbReference type="ARBA" id="ARBA00023242"/>
    </source>
</evidence>
<dbReference type="AlphaFoldDB" id="A0A507AR79"/>
<reference evidence="3 4" key="1">
    <citation type="submission" date="2019-06" db="EMBL/GenBank/DDBJ databases">
        <title>Draft genome sequence of the filamentous fungus Phialemoniopsis curvata isolated from diesel fuel.</title>
        <authorList>
            <person name="Varaljay V.A."/>
            <person name="Lyon W.J."/>
            <person name="Crouch A.L."/>
            <person name="Drake C.E."/>
            <person name="Hollomon J.M."/>
            <person name="Nadeau L.J."/>
            <person name="Nunn H.S."/>
            <person name="Stevenson B.S."/>
            <person name="Bojanowski C.L."/>
            <person name="Crookes-Goodson W.J."/>
        </authorList>
    </citation>
    <scope>NUCLEOTIDE SEQUENCE [LARGE SCALE GENOMIC DNA]</scope>
    <source>
        <strain evidence="3 4">D216</strain>
    </source>
</reference>
<dbReference type="PANTHER" id="PTHR37540:SF5">
    <property type="entry name" value="TRANSCRIPTION FACTOR DOMAIN-CONTAINING PROTEIN"/>
    <property type="match status" value="1"/>
</dbReference>
<dbReference type="InterPro" id="IPR021858">
    <property type="entry name" value="Fun_TF"/>
</dbReference>
<proteinExistence type="predicted"/>